<dbReference type="SMART" id="SM00464">
    <property type="entry name" value="LON"/>
    <property type="match status" value="1"/>
</dbReference>
<dbReference type="InterPro" id="IPR003111">
    <property type="entry name" value="Lon_prtase_N"/>
</dbReference>
<dbReference type="InterPro" id="IPR015947">
    <property type="entry name" value="PUA-like_sf"/>
</dbReference>
<keyword evidence="4" id="KW-1185">Reference proteome</keyword>
<accession>A0A1I5CAT5</accession>
<gene>
    <name evidence="3" type="ORF">SAMN05216207_102295</name>
</gene>
<evidence type="ECO:0000313" key="3">
    <source>
        <dbReference type="EMBL" id="SFN84083.1"/>
    </source>
</evidence>
<evidence type="ECO:0000256" key="1">
    <source>
        <dbReference type="SAM" id="Phobius"/>
    </source>
</evidence>
<dbReference type="STRING" id="260086.SAMN05216207_102295"/>
<keyword evidence="1" id="KW-0472">Membrane</keyword>
<evidence type="ECO:0000313" key="4">
    <source>
        <dbReference type="Proteomes" id="UP000199614"/>
    </source>
</evidence>
<reference evidence="3 4" key="1">
    <citation type="submission" date="2016-10" db="EMBL/GenBank/DDBJ databases">
        <authorList>
            <person name="de Groot N.N."/>
        </authorList>
    </citation>
    <scope>NUCLEOTIDE SEQUENCE [LARGE SCALE GENOMIC DNA]</scope>
    <source>
        <strain evidence="3 4">CGMCC 4.1877</strain>
    </source>
</reference>
<sequence length="235" mass="26145">MPAPAYYREAVSAILPLFPLGTVLMPGAALPLHIFEPRYRQLTVDLLTDEVPDKEFGVVAVREGHSPDRSGSDGMHLVGCTAVLLDARRLPDGRYDIVTRGARRFRVLDLDSTARQYLTGTVEFLPDALGGEDPRLVTMLEQAAREAHRVYCRTAWRTGDWSEPEADTPLAELPHLLAGDCLLPLPDRQRLLEQTDPVQRLRDVRRLLARETGLLERLRAVPAPHGTFGDQPSAN</sequence>
<evidence type="ECO:0000259" key="2">
    <source>
        <dbReference type="PROSITE" id="PS51787"/>
    </source>
</evidence>
<dbReference type="Gene3D" id="2.30.130.40">
    <property type="entry name" value="LON domain-like"/>
    <property type="match status" value="1"/>
</dbReference>
<dbReference type="AlphaFoldDB" id="A0A1I5CAT5"/>
<protein>
    <recommendedName>
        <fullName evidence="2">Lon N-terminal domain-containing protein</fullName>
    </recommendedName>
</protein>
<feature type="domain" description="Lon N-terminal" evidence="2">
    <location>
        <begin position="12"/>
        <end position="212"/>
    </location>
</feature>
<dbReference type="InterPro" id="IPR046336">
    <property type="entry name" value="Lon_prtase_N_sf"/>
</dbReference>
<dbReference type="SUPFAM" id="SSF88697">
    <property type="entry name" value="PUA domain-like"/>
    <property type="match status" value="1"/>
</dbReference>
<dbReference type="Pfam" id="PF02190">
    <property type="entry name" value="LON_substr_bdg"/>
    <property type="match status" value="1"/>
</dbReference>
<dbReference type="PROSITE" id="PS51787">
    <property type="entry name" value="LON_N"/>
    <property type="match status" value="1"/>
</dbReference>
<dbReference type="PANTHER" id="PTHR46732:SF8">
    <property type="entry name" value="ATP-DEPENDENT PROTEASE LA (LON) DOMAIN PROTEIN"/>
    <property type="match status" value="1"/>
</dbReference>
<proteinExistence type="predicted"/>
<keyword evidence="1" id="KW-0812">Transmembrane</keyword>
<feature type="transmembrane region" description="Helical" evidence="1">
    <location>
        <begin position="12"/>
        <end position="32"/>
    </location>
</feature>
<organism evidence="3 4">
    <name type="scientific">Pseudonocardia ammonioxydans</name>
    <dbReference type="NCBI Taxonomy" id="260086"/>
    <lineage>
        <taxon>Bacteria</taxon>
        <taxon>Bacillati</taxon>
        <taxon>Actinomycetota</taxon>
        <taxon>Actinomycetes</taxon>
        <taxon>Pseudonocardiales</taxon>
        <taxon>Pseudonocardiaceae</taxon>
        <taxon>Pseudonocardia</taxon>
    </lineage>
</organism>
<name>A0A1I5CAT5_PSUAM</name>
<dbReference type="EMBL" id="FOUY01000022">
    <property type="protein sequence ID" value="SFN84083.1"/>
    <property type="molecule type" value="Genomic_DNA"/>
</dbReference>
<dbReference type="PANTHER" id="PTHR46732">
    <property type="entry name" value="ATP-DEPENDENT PROTEASE LA (LON) DOMAIN PROTEIN"/>
    <property type="match status" value="1"/>
</dbReference>
<dbReference type="Proteomes" id="UP000199614">
    <property type="component" value="Unassembled WGS sequence"/>
</dbReference>
<keyword evidence="1" id="KW-1133">Transmembrane helix</keyword>